<dbReference type="SUPFAM" id="SSF53041">
    <property type="entry name" value="Resolvase-like"/>
    <property type="match status" value="1"/>
</dbReference>
<dbReference type="Pfam" id="PF00239">
    <property type="entry name" value="Resolvase"/>
    <property type="match status" value="1"/>
</dbReference>
<dbReference type="eggNOG" id="COG1961">
    <property type="taxonomic scope" value="Bacteria"/>
</dbReference>
<dbReference type="SUPFAM" id="SSF46689">
    <property type="entry name" value="Homeodomain-like"/>
    <property type="match status" value="1"/>
</dbReference>
<sequence>MTGQNVGYMRVSTTVQSTERQLDKVDLDQVFTDKLSGKDTARPQLDACMNHLRKGDTLHVHSIDRLARNLLDLQRLVEELTAKGVTIKFHKEALTFNGEENAMSKLMLQMIGAVAEFERSLINERRKEGVAIAQKKGVKFGRPSKLTDDQMKAILAKVDAGQNKKSIAMEFGISRASVYDIINRDHS</sequence>
<dbReference type="InterPro" id="IPR006119">
    <property type="entry name" value="Resolv_N"/>
</dbReference>
<gene>
    <name evidence="3" type="ordered locus">Dbac_0884</name>
</gene>
<dbReference type="Proteomes" id="UP000002216">
    <property type="component" value="Chromosome"/>
</dbReference>
<dbReference type="PANTHER" id="PTHR30461">
    <property type="entry name" value="DNA-INVERTASE FROM LAMBDOID PROPHAGE"/>
    <property type="match status" value="1"/>
</dbReference>
<dbReference type="EMBL" id="CP001629">
    <property type="protein sequence ID" value="ACU89002.1"/>
    <property type="molecule type" value="Genomic_DNA"/>
</dbReference>
<dbReference type="STRING" id="525897.Dbac_0884"/>
<keyword evidence="4" id="KW-1185">Reference proteome</keyword>
<evidence type="ECO:0000256" key="1">
    <source>
        <dbReference type="ARBA" id="ARBA00009913"/>
    </source>
</evidence>
<organism evidence="3 4">
    <name type="scientific">Desulfomicrobium baculatum (strain DSM 4028 / VKM B-1378 / X)</name>
    <name type="common">Desulfovibrio baculatus</name>
    <dbReference type="NCBI Taxonomy" id="525897"/>
    <lineage>
        <taxon>Bacteria</taxon>
        <taxon>Pseudomonadati</taxon>
        <taxon>Thermodesulfobacteriota</taxon>
        <taxon>Desulfovibrionia</taxon>
        <taxon>Desulfovibrionales</taxon>
        <taxon>Desulfomicrobiaceae</taxon>
        <taxon>Desulfomicrobium</taxon>
    </lineage>
</organism>
<dbReference type="CDD" id="cd00569">
    <property type="entry name" value="HTH_Hin_like"/>
    <property type="match status" value="1"/>
</dbReference>
<evidence type="ECO:0000313" key="3">
    <source>
        <dbReference type="EMBL" id="ACU89002.1"/>
    </source>
</evidence>
<dbReference type="Pfam" id="PF02796">
    <property type="entry name" value="HTH_7"/>
    <property type="match status" value="1"/>
</dbReference>
<dbReference type="InterPro" id="IPR006120">
    <property type="entry name" value="Resolvase_HTH_dom"/>
</dbReference>
<dbReference type="Gene3D" id="3.40.50.1390">
    <property type="entry name" value="Resolvase, N-terminal catalytic domain"/>
    <property type="match status" value="1"/>
</dbReference>
<feature type="domain" description="Resolvase/invertase-type recombinase catalytic" evidence="2">
    <location>
        <begin position="4"/>
        <end position="137"/>
    </location>
</feature>
<dbReference type="KEGG" id="dba:Dbac_0884"/>
<dbReference type="GO" id="GO:0003677">
    <property type="term" value="F:DNA binding"/>
    <property type="evidence" value="ECO:0007669"/>
    <property type="project" value="InterPro"/>
</dbReference>
<dbReference type="OrthoDB" id="114045at2"/>
<name>C7LPF9_DESBD</name>
<proteinExistence type="inferred from homology"/>
<protein>
    <submittedName>
        <fullName evidence="3">Resolvase domain protein</fullName>
    </submittedName>
</protein>
<dbReference type="GO" id="GO:0000150">
    <property type="term" value="F:DNA strand exchange activity"/>
    <property type="evidence" value="ECO:0007669"/>
    <property type="project" value="InterPro"/>
</dbReference>
<accession>C7LPF9</accession>
<dbReference type="InterPro" id="IPR050639">
    <property type="entry name" value="SSR_resolvase"/>
</dbReference>
<comment type="similarity">
    <text evidence="1">Belongs to the site-specific recombinase resolvase family.</text>
</comment>
<dbReference type="AlphaFoldDB" id="C7LPF9"/>
<dbReference type="HOGENOM" id="CLU_010686_8_3_7"/>
<dbReference type="PANTHER" id="PTHR30461:SF26">
    <property type="entry name" value="RESOLVASE HOMOLOG YNEB"/>
    <property type="match status" value="1"/>
</dbReference>
<dbReference type="InterPro" id="IPR009057">
    <property type="entry name" value="Homeodomain-like_sf"/>
</dbReference>
<dbReference type="InterPro" id="IPR036162">
    <property type="entry name" value="Resolvase-like_N_sf"/>
</dbReference>
<dbReference type="CDD" id="cd03768">
    <property type="entry name" value="SR_ResInv"/>
    <property type="match status" value="1"/>
</dbReference>
<dbReference type="Gene3D" id="1.10.10.60">
    <property type="entry name" value="Homeodomain-like"/>
    <property type="match status" value="1"/>
</dbReference>
<dbReference type="PROSITE" id="PS51736">
    <property type="entry name" value="RECOMBINASES_3"/>
    <property type="match status" value="1"/>
</dbReference>
<dbReference type="RefSeq" id="WP_015773102.1">
    <property type="nucleotide sequence ID" value="NC_013173.1"/>
</dbReference>
<dbReference type="SMART" id="SM00857">
    <property type="entry name" value="Resolvase"/>
    <property type="match status" value="1"/>
</dbReference>
<reference evidence="3 4" key="1">
    <citation type="journal article" date="2009" name="Stand. Genomic Sci.">
        <title>Complete genome sequence of Desulfomicrobium baculatum type strain (X).</title>
        <authorList>
            <person name="Copeland A."/>
            <person name="Spring S."/>
            <person name="Goker M."/>
            <person name="Schneider S."/>
            <person name="Lapidus A."/>
            <person name="Del Rio T.G."/>
            <person name="Tice H."/>
            <person name="Cheng J.F."/>
            <person name="Chen F."/>
            <person name="Nolan M."/>
            <person name="Bruce D."/>
            <person name="Goodwin L."/>
            <person name="Pitluck S."/>
            <person name="Ivanova N."/>
            <person name="Mavrommatis K."/>
            <person name="Ovchinnikova G."/>
            <person name="Pati A."/>
            <person name="Chen A."/>
            <person name="Palaniappan K."/>
            <person name="Land M."/>
            <person name="Hauser L."/>
            <person name="Chang Y.J."/>
            <person name="Jeffries C.C."/>
            <person name="Meincke L."/>
            <person name="Sims D."/>
            <person name="Brettin T."/>
            <person name="Detter J.C."/>
            <person name="Han C."/>
            <person name="Chain P."/>
            <person name="Bristow J."/>
            <person name="Eisen J.A."/>
            <person name="Markowitz V."/>
            <person name="Hugenholtz P."/>
            <person name="Kyrpides N.C."/>
            <person name="Klenk H.P."/>
            <person name="Lucas S."/>
        </authorList>
    </citation>
    <scope>NUCLEOTIDE SEQUENCE [LARGE SCALE GENOMIC DNA]</scope>
    <source>
        <strain evidence="4">DSM 4028 / VKM B-1378 / X</strain>
    </source>
</reference>
<evidence type="ECO:0000313" key="4">
    <source>
        <dbReference type="Proteomes" id="UP000002216"/>
    </source>
</evidence>
<evidence type="ECO:0000259" key="2">
    <source>
        <dbReference type="PROSITE" id="PS51736"/>
    </source>
</evidence>